<dbReference type="Pfam" id="PF02775">
    <property type="entry name" value="TPP_enzyme_C"/>
    <property type="match status" value="1"/>
</dbReference>
<dbReference type="InterPro" id="IPR029061">
    <property type="entry name" value="THDP-binding"/>
</dbReference>
<geneLocation type="plasmid" evidence="4 5">
    <name>pHB5018b</name>
</geneLocation>
<dbReference type="InterPro" id="IPR011766">
    <property type="entry name" value="TPP_enzyme_TPP-bd"/>
</dbReference>
<comment type="similarity">
    <text evidence="1">Belongs to the TPP enzyme family.</text>
</comment>
<dbReference type="PANTHER" id="PTHR18968:SF86">
    <property type="entry name" value="ACETOLACTATE SYNTHASE LARGE SUBUNIT ILVX-RELATED"/>
    <property type="match status" value="1"/>
</dbReference>
<dbReference type="Gene3D" id="3.40.50.970">
    <property type="match status" value="2"/>
</dbReference>
<evidence type="ECO:0000259" key="2">
    <source>
        <dbReference type="Pfam" id="PF00205"/>
    </source>
</evidence>
<dbReference type="SUPFAM" id="SSF52467">
    <property type="entry name" value="DHS-like NAD/FAD-binding domain"/>
    <property type="match status" value="1"/>
</dbReference>
<feature type="domain" description="Thiamine pyrophosphate enzyme central" evidence="2">
    <location>
        <begin position="64"/>
        <end position="196"/>
    </location>
</feature>
<dbReference type="GO" id="GO:0050660">
    <property type="term" value="F:flavin adenine dinucleotide binding"/>
    <property type="evidence" value="ECO:0007669"/>
    <property type="project" value="TreeGrafter"/>
</dbReference>
<dbReference type="SUPFAM" id="SSF52518">
    <property type="entry name" value="Thiamin diphosphate-binding fold (THDP-binding)"/>
    <property type="match status" value="2"/>
</dbReference>
<dbReference type="AlphaFoldDB" id="A0A7R7TFG6"/>
<dbReference type="InterPro" id="IPR012000">
    <property type="entry name" value="Thiamin_PyroP_enz_cen_dom"/>
</dbReference>
<dbReference type="GO" id="GO:0003984">
    <property type="term" value="F:acetolactate synthase activity"/>
    <property type="evidence" value="ECO:0007669"/>
    <property type="project" value="TreeGrafter"/>
</dbReference>
<organism evidence="4 5">
    <name type="scientific">Thermus thermophilus</name>
    <dbReference type="NCBI Taxonomy" id="274"/>
    <lineage>
        <taxon>Bacteria</taxon>
        <taxon>Thermotogati</taxon>
        <taxon>Deinococcota</taxon>
        <taxon>Deinococci</taxon>
        <taxon>Thermales</taxon>
        <taxon>Thermaceae</taxon>
        <taxon>Thermus</taxon>
    </lineage>
</organism>
<evidence type="ECO:0000313" key="5">
    <source>
        <dbReference type="Proteomes" id="UP000596099"/>
    </source>
</evidence>
<evidence type="ECO:0000259" key="3">
    <source>
        <dbReference type="Pfam" id="PF02775"/>
    </source>
</evidence>
<evidence type="ECO:0000256" key="1">
    <source>
        <dbReference type="ARBA" id="ARBA00007812"/>
    </source>
</evidence>
<evidence type="ECO:0000313" key="4">
    <source>
        <dbReference type="EMBL" id="BCP67201.1"/>
    </source>
</evidence>
<dbReference type="EMBL" id="AP024271">
    <property type="protein sequence ID" value="BCP67201.1"/>
    <property type="molecule type" value="Genomic_DNA"/>
</dbReference>
<dbReference type="InterPro" id="IPR045229">
    <property type="entry name" value="TPP_enz"/>
</dbReference>
<feature type="domain" description="Thiamine pyrophosphate enzyme TPP-binding" evidence="3">
    <location>
        <begin position="271"/>
        <end position="392"/>
    </location>
</feature>
<evidence type="ECO:0008006" key="6">
    <source>
        <dbReference type="Google" id="ProtNLM"/>
    </source>
</evidence>
<dbReference type="Pfam" id="PF00205">
    <property type="entry name" value="TPP_enzyme_M"/>
    <property type="match status" value="1"/>
</dbReference>
<dbReference type="Proteomes" id="UP000596099">
    <property type="component" value="Plasmid pHB5018b"/>
</dbReference>
<dbReference type="CDD" id="cd02002">
    <property type="entry name" value="TPP_BFDC"/>
    <property type="match status" value="1"/>
</dbReference>
<proteinExistence type="inferred from homology"/>
<dbReference type="Gene3D" id="3.40.50.1220">
    <property type="entry name" value="TPP-binding domain"/>
    <property type="match status" value="1"/>
</dbReference>
<name>A0A7R7TFG6_THETH</name>
<reference evidence="5" key="1">
    <citation type="submission" date="2021-01" db="EMBL/GenBank/DDBJ databases">
        <title>Complete Genome Sequence of Thermus thermophilus Strain HB5018, Isolated from Mine Onsen Hot Spring.</title>
        <authorList>
            <person name="Miyazaki K."/>
            <person name="Moriya T."/>
            <person name="Nemoto N."/>
            <person name="Oshima T."/>
            <person name="Yura K."/>
            <person name="Bessho Y."/>
        </authorList>
    </citation>
    <scope>NUCLEOTIDE SEQUENCE [LARGE SCALE GENOMIC DNA]</scope>
    <source>
        <strain evidence="5">HB5018</strain>
        <plasmid evidence="5">pHB5018b</plasmid>
    </source>
</reference>
<dbReference type="InterPro" id="IPR029035">
    <property type="entry name" value="DHS-like_NAD/FAD-binding_dom"/>
</dbReference>
<sequence length="403" mass="42424">MTKAALAVEQGKDLPEALEWAFHLALTPPRGPVVLVVPMDLWEEEAPPPRVKTVYSPGLPQGLEGAVQTLVSARRLALVLGGGADTPLARRASLQLAEALGAHVFSAPISPRQAFPTFHPLYQGVLPPMASRIRERLASYDVVLVAGAPCFLRYPYTPGPSISQETQVLLITEDPEEAARAEAHRVYLGDVTLAITYLAEKVASKDVSLPRKATRPVPPRPTRVAKGLPPSYALSRVAEALCSRFIVDEAISLSGVFRGTLWTEGGGYLHAASGGLGYGPAAALGAALAGKPAAAVVGDGSFLFAPQVLYTARAYGLDVVFVVLNNKGYSILKGFAESLYPGQADQVPGLSLEEVDFTTLAQGFGIPGARVATPEALEDTLSALGSGPFLLEIVLDPSPTQAF</sequence>
<protein>
    <recommendedName>
        <fullName evidence="6">Benzoylformate decarboxylase</fullName>
    </recommendedName>
</protein>
<dbReference type="GO" id="GO:0030976">
    <property type="term" value="F:thiamine pyrophosphate binding"/>
    <property type="evidence" value="ECO:0007669"/>
    <property type="project" value="InterPro"/>
</dbReference>
<gene>
    <name evidence="4" type="ORF">TthHB5018_b21350</name>
</gene>
<accession>A0A7R7TFG6</accession>
<dbReference type="GO" id="GO:0000287">
    <property type="term" value="F:magnesium ion binding"/>
    <property type="evidence" value="ECO:0007669"/>
    <property type="project" value="InterPro"/>
</dbReference>
<keyword evidence="4" id="KW-0614">Plasmid</keyword>
<dbReference type="PANTHER" id="PTHR18968">
    <property type="entry name" value="THIAMINE PYROPHOSPHATE ENZYMES"/>
    <property type="match status" value="1"/>
</dbReference>